<comment type="caution">
    <text evidence="5">The sequence shown here is derived from an EMBL/GenBank/DDBJ whole genome shotgun (WGS) entry which is preliminary data.</text>
</comment>
<dbReference type="SUPFAM" id="SSF53822">
    <property type="entry name" value="Periplasmic binding protein-like I"/>
    <property type="match status" value="1"/>
</dbReference>
<dbReference type="PANTHER" id="PTHR46847">
    <property type="entry name" value="D-ALLOSE-BINDING PERIPLASMIC PROTEIN-RELATED"/>
    <property type="match status" value="1"/>
</dbReference>
<comment type="similarity">
    <text evidence="2">Belongs to the bacterial solute-binding protein 2 family.</text>
</comment>
<sequence>MKKWMIPLVLLSILIGFMGKSLMEDKKPKVVVVLQELNTEYSKTVKAGIEKGFADFDIDGKVIAPGSQYSTSKQITILKDFLKQNPDALIVTPIEPSATIPVFKEYKKRSIPVLMLNKDARWKDQTTFIGTNHHMLGEKAGAVLSSFLYPGDRVVFIFDTKTNSVVNDRIKGAKEVLERVGIEIVIEQLGNDKSPKMNSLMSNIMQTYPDIKGVFATNDNLALDAQKVIEEKSLNIPVVGTDGTMGMLKAVDEDKLSITLAQNPFDMGYLSVMEALKVIKGGTVDKRIDSGVDIITKNNAKSRINFLKKYVFK</sequence>
<evidence type="ECO:0000259" key="4">
    <source>
        <dbReference type="Pfam" id="PF13407"/>
    </source>
</evidence>
<evidence type="ECO:0000256" key="1">
    <source>
        <dbReference type="ARBA" id="ARBA00004196"/>
    </source>
</evidence>
<comment type="subcellular location">
    <subcellularLocation>
        <location evidence="1">Cell envelope</location>
    </subcellularLocation>
</comment>
<dbReference type="CDD" id="cd01536">
    <property type="entry name" value="PBP1_ABC_sugar_binding-like"/>
    <property type="match status" value="1"/>
</dbReference>
<keyword evidence="6" id="KW-1185">Reference proteome</keyword>
<reference evidence="5 6" key="1">
    <citation type="submission" date="2021-03" db="EMBL/GenBank/DDBJ databases">
        <title>Whole genome sequence of Metabacillus bambusae BG109.</title>
        <authorList>
            <person name="Jeong J.W."/>
        </authorList>
    </citation>
    <scope>NUCLEOTIDE SEQUENCE [LARGE SCALE GENOMIC DNA]</scope>
    <source>
        <strain evidence="5 6">BG109</strain>
    </source>
</reference>
<dbReference type="InterPro" id="IPR028082">
    <property type="entry name" value="Peripla_BP_I"/>
</dbReference>
<dbReference type="Pfam" id="PF13407">
    <property type="entry name" value="Peripla_BP_4"/>
    <property type="match status" value="1"/>
</dbReference>
<feature type="domain" description="Periplasmic binding protein" evidence="4">
    <location>
        <begin position="30"/>
        <end position="282"/>
    </location>
</feature>
<dbReference type="Gene3D" id="3.40.50.2300">
    <property type="match status" value="2"/>
</dbReference>
<name>A0ABS3MZN3_9BACI</name>
<dbReference type="Proteomes" id="UP000663981">
    <property type="component" value="Unassembled WGS sequence"/>
</dbReference>
<protein>
    <submittedName>
        <fullName evidence="5">Sugar ABC transporter substrate-binding protein</fullName>
    </submittedName>
</protein>
<evidence type="ECO:0000313" key="5">
    <source>
        <dbReference type="EMBL" id="MBO1511423.1"/>
    </source>
</evidence>
<gene>
    <name evidence="5" type="ORF">I7822_07050</name>
</gene>
<organism evidence="5 6">
    <name type="scientific">Metabacillus bambusae</name>
    <dbReference type="NCBI Taxonomy" id="2795218"/>
    <lineage>
        <taxon>Bacteria</taxon>
        <taxon>Bacillati</taxon>
        <taxon>Bacillota</taxon>
        <taxon>Bacilli</taxon>
        <taxon>Bacillales</taxon>
        <taxon>Bacillaceae</taxon>
        <taxon>Metabacillus</taxon>
    </lineage>
</organism>
<keyword evidence="3" id="KW-0732">Signal</keyword>
<accession>A0ABS3MZN3</accession>
<evidence type="ECO:0000256" key="2">
    <source>
        <dbReference type="ARBA" id="ARBA00007639"/>
    </source>
</evidence>
<evidence type="ECO:0000313" key="6">
    <source>
        <dbReference type="Proteomes" id="UP000663981"/>
    </source>
</evidence>
<dbReference type="PANTHER" id="PTHR46847:SF1">
    <property type="entry name" value="D-ALLOSE-BINDING PERIPLASMIC PROTEIN-RELATED"/>
    <property type="match status" value="1"/>
</dbReference>
<evidence type="ECO:0000256" key="3">
    <source>
        <dbReference type="ARBA" id="ARBA00022729"/>
    </source>
</evidence>
<dbReference type="InterPro" id="IPR025997">
    <property type="entry name" value="SBP_2_dom"/>
</dbReference>
<dbReference type="EMBL" id="JAGDEL010000004">
    <property type="protein sequence ID" value="MBO1511423.1"/>
    <property type="molecule type" value="Genomic_DNA"/>
</dbReference>
<dbReference type="RefSeq" id="WP_207976432.1">
    <property type="nucleotide sequence ID" value="NZ_JAGDEL010000004.1"/>
</dbReference>
<proteinExistence type="inferred from homology"/>